<organism evidence="2">
    <name type="scientific">uncultured Acetobacteraceae bacterium</name>
    <dbReference type="NCBI Taxonomy" id="169975"/>
    <lineage>
        <taxon>Bacteria</taxon>
        <taxon>Pseudomonadati</taxon>
        <taxon>Pseudomonadota</taxon>
        <taxon>Alphaproteobacteria</taxon>
        <taxon>Acetobacterales</taxon>
        <taxon>Acetobacteraceae</taxon>
        <taxon>environmental samples</taxon>
    </lineage>
</organism>
<feature type="compositionally biased region" description="Basic and acidic residues" evidence="1">
    <location>
        <begin position="198"/>
        <end position="208"/>
    </location>
</feature>
<gene>
    <name evidence="2" type="ORF">AVDCRST_MAG08-1465</name>
</gene>
<sequence length="312" mass="33097">ADLGARGRRPRRLLRRAPPGSGGGGGFPRPPPPPSPARTGRTGGGEPLWRAAPPPRAAALAGGGSAGLGRRAAGLQGLRPGGRGHRHPPSGGRAHRRAAGAERHLPHRHVAASLRLGARAGRHRQDPGGSGAGRHGAALERLALSHLRRDGRAHEPARPGPGGSRGRREGHGRRGRARHRLPHVGEAGPPRHQRRVHRADARQRGRDRPRPRRRGVAGARAGAQCRGRRRQRPPDARHVHGRVPRRVLGPGERLLRFHPARPGGGRADRVRPNSRLPAGSGATRRRAGRVARGGLPPRQGLRAAARRGPAAI</sequence>
<feature type="region of interest" description="Disordered" evidence="1">
    <location>
        <begin position="1"/>
        <end position="238"/>
    </location>
</feature>
<feature type="compositionally biased region" description="Basic and acidic residues" evidence="1">
    <location>
        <begin position="147"/>
        <end position="157"/>
    </location>
</feature>
<dbReference type="AlphaFoldDB" id="A0A6J4I0A1"/>
<proteinExistence type="predicted"/>
<feature type="non-terminal residue" evidence="2">
    <location>
        <position position="1"/>
    </location>
</feature>
<accession>A0A6J4I0A1</accession>
<reference evidence="2" key="1">
    <citation type="submission" date="2020-02" db="EMBL/GenBank/DDBJ databases">
        <authorList>
            <person name="Meier V. D."/>
        </authorList>
    </citation>
    <scope>NUCLEOTIDE SEQUENCE</scope>
    <source>
        <strain evidence="2">AVDCRST_MAG08</strain>
    </source>
</reference>
<evidence type="ECO:0000256" key="1">
    <source>
        <dbReference type="SAM" id="MobiDB-lite"/>
    </source>
</evidence>
<feature type="region of interest" description="Disordered" evidence="1">
    <location>
        <begin position="255"/>
        <end position="312"/>
    </location>
</feature>
<feature type="compositionally biased region" description="Low complexity" evidence="1">
    <location>
        <begin position="68"/>
        <end position="78"/>
    </location>
</feature>
<feature type="non-terminal residue" evidence="2">
    <location>
        <position position="312"/>
    </location>
</feature>
<dbReference type="EMBL" id="CADCTG010000131">
    <property type="protein sequence ID" value="CAA9238189.1"/>
    <property type="molecule type" value="Genomic_DNA"/>
</dbReference>
<feature type="compositionally biased region" description="Low complexity" evidence="1">
    <location>
        <begin position="290"/>
        <end position="312"/>
    </location>
</feature>
<dbReference type="GO" id="GO:0008677">
    <property type="term" value="F:2-dehydropantoate 2-reductase activity"/>
    <property type="evidence" value="ECO:0007669"/>
    <property type="project" value="UniProtKB-EC"/>
</dbReference>
<evidence type="ECO:0000313" key="2">
    <source>
        <dbReference type="EMBL" id="CAA9238189.1"/>
    </source>
</evidence>
<feature type="compositionally biased region" description="Basic residues" evidence="1">
    <location>
        <begin position="1"/>
        <end position="15"/>
    </location>
</feature>
<feature type="compositionally biased region" description="Low complexity" evidence="1">
    <location>
        <begin position="216"/>
        <end position="225"/>
    </location>
</feature>
<dbReference type="EC" id="1.1.1.169" evidence="2"/>
<feature type="compositionally biased region" description="Basic residues" evidence="1">
    <location>
        <begin position="168"/>
        <end position="182"/>
    </location>
</feature>
<protein>
    <submittedName>
        <fullName evidence="2">2-dehydropantoate 2-reductase</fullName>
        <ecNumber evidence="2">1.1.1.169</ecNumber>
    </submittedName>
</protein>
<keyword evidence="2" id="KW-0560">Oxidoreductase</keyword>
<name>A0A6J4I0A1_9PROT</name>
<feature type="compositionally biased region" description="Basic residues" evidence="1">
    <location>
        <begin position="82"/>
        <end position="98"/>
    </location>
</feature>